<proteinExistence type="predicted"/>
<dbReference type="AlphaFoldDB" id="A0A6A6AQV2"/>
<name>A0A6A6AQV2_9PLEO</name>
<sequence>MERLSTLPPELLKNVFAFLRQPKDMKSVCLVNKQCHGLMAPILWETLPSDLQLSTSKTLEALLSPQSNILRYIRRLIFYPGCTEPASVTSIEEPMRDNVLLLLTALPKDRLISFYSHVAISASLLQFVIQTHRQLELISSNVLTQLHLTPWVRQHLGNVRALETYVPLEKEKATISLENLRFLIDNTPKLNTLHISVDQTEDTDTDYADISSISSEISGGSSQPLKLKSLTLEHLDLRSAVALIGRIDILNSLVHLKICDCGNLRLILTSMTTLFSGDNKPALRTLEIYVSGDPRKGKEVVLAMERFLLSFSGLTALFLDMFAIELVSKESIINHAQSLTELGVCSSQAFLPTHHSIADLTAILEACPELTQLALDLSPGYLGAWHELCQDFQLGSSTGYAHVETEMEATLRIIAQHPKLHTLRMLDLAGDTLATEPSADLWNFQGIPSYGQSVATIIMQKFASTIVLYLAQAGSGIKLFAPWPIVPHQPWPEDKNGHQWPRYAYLRGRVTDGQGVEQTVATPLADPLRDMPESSIINRYW</sequence>
<dbReference type="Gene3D" id="1.20.1280.50">
    <property type="match status" value="1"/>
</dbReference>
<evidence type="ECO:0000313" key="3">
    <source>
        <dbReference type="Proteomes" id="UP000799771"/>
    </source>
</evidence>
<keyword evidence="3" id="KW-1185">Reference proteome</keyword>
<evidence type="ECO:0000313" key="2">
    <source>
        <dbReference type="EMBL" id="KAF2134319.1"/>
    </source>
</evidence>
<dbReference type="InterPro" id="IPR001810">
    <property type="entry name" value="F-box_dom"/>
</dbReference>
<gene>
    <name evidence="2" type="ORF">P153DRAFT_428120</name>
</gene>
<dbReference type="GeneID" id="54413136"/>
<dbReference type="EMBL" id="ML977498">
    <property type="protein sequence ID" value="KAF2134319.1"/>
    <property type="molecule type" value="Genomic_DNA"/>
</dbReference>
<evidence type="ECO:0000259" key="1">
    <source>
        <dbReference type="PROSITE" id="PS50181"/>
    </source>
</evidence>
<reference evidence="2" key="1">
    <citation type="journal article" date="2020" name="Stud. Mycol.">
        <title>101 Dothideomycetes genomes: a test case for predicting lifestyles and emergence of pathogens.</title>
        <authorList>
            <person name="Haridas S."/>
            <person name="Albert R."/>
            <person name="Binder M."/>
            <person name="Bloem J."/>
            <person name="Labutti K."/>
            <person name="Salamov A."/>
            <person name="Andreopoulos B."/>
            <person name="Baker S."/>
            <person name="Barry K."/>
            <person name="Bills G."/>
            <person name="Bluhm B."/>
            <person name="Cannon C."/>
            <person name="Castanera R."/>
            <person name="Culley D."/>
            <person name="Daum C."/>
            <person name="Ezra D."/>
            <person name="Gonzalez J."/>
            <person name="Henrissat B."/>
            <person name="Kuo A."/>
            <person name="Liang C."/>
            <person name="Lipzen A."/>
            <person name="Lutzoni F."/>
            <person name="Magnuson J."/>
            <person name="Mondo S."/>
            <person name="Nolan M."/>
            <person name="Ohm R."/>
            <person name="Pangilinan J."/>
            <person name="Park H.-J."/>
            <person name="Ramirez L."/>
            <person name="Alfaro M."/>
            <person name="Sun H."/>
            <person name="Tritt A."/>
            <person name="Yoshinaga Y."/>
            <person name="Zwiers L.-H."/>
            <person name="Turgeon B."/>
            <person name="Goodwin S."/>
            <person name="Spatafora J."/>
            <person name="Crous P."/>
            <person name="Grigoriev I."/>
        </authorList>
    </citation>
    <scope>NUCLEOTIDE SEQUENCE</scope>
    <source>
        <strain evidence="2">CBS 119687</strain>
    </source>
</reference>
<accession>A0A6A6AQV2</accession>
<dbReference type="OrthoDB" id="3791801at2759"/>
<dbReference type="PROSITE" id="PS50181">
    <property type="entry name" value="FBOX"/>
    <property type="match status" value="1"/>
</dbReference>
<dbReference type="RefSeq" id="XP_033528706.1">
    <property type="nucleotide sequence ID" value="XM_033672704.1"/>
</dbReference>
<organism evidence="2 3">
    <name type="scientific">Dothidotthia symphoricarpi CBS 119687</name>
    <dbReference type="NCBI Taxonomy" id="1392245"/>
    <lineage>
        <taxon>Eukaryota</taxon>
        <taxon>Fungi</taxon>
        <taxon>Dikarya</taxon>
        <taxon>Ascomycota</taxon>
        <taxon>Pezizomycotina</taxon>
        <taxon>Dothideomycetes</taxon>
        <taxon>Pleosporomycetidae</taxon>
        <taxon>Pleosporales</taxon>
        <taxon>Dothidotthiaceae</taxon>
        <taxon>Dothidotthia</taxon>
    </lineage>
</organism>
<feature type="domain" description="F-box" evidence="1">
    <location>
        <begin position="1"/>
        <end position="47"/>
    </location>
</feature>
<dbReference type="Proteomes" id="UP000799771">
    <property type="component" value="Unassembled WGS sequence"/>
</dbReference>
<protein>
    <recommendedName>
        <fullName evidence="1">F-box domain-containing protein</fullName>
    </recommendedName>
</protein>